<dbReference type="Pfam" id="PF07690">
    <property type="entry name" value="MFS_1"/>
    <property type="match status" value="1"/>
</dbReference>
<evidence type="ECO:0000256" key="6">
    <source>
        <dbReference type="SAM" id="Phobius"/>
    </source>
</evidence>
<evidence type="ECO:0000256" key="5">
    <source>
        <dbReference type="SAM" id="MobiDB-lite"/>
    </source>
</evidence>
<organism evidence="8 9">
    <name type="scientific">Microthyrium microscopicum</name>
    <dbReference type="NCBI Taxonomy" id="703497"/>
    <lineage>
        <taxon>Eukaryota</taxon>
        <taxon>Fungi</taxon>
        <taxon>Dikarya</taxon>
        <taxon>Ascomycota</taxon>
        <taxon>Pezizomycotina</taxon>
        <taxon>Dothideomycetes</taxon>
        <taxon>Dothideomycetes incertae sedis</taxon>
        <taxon>Microthyriales</taxon>
        <taxon>Microthyriaceae</taxon>
        <taxon>Microthyrium</taxon>
    </lineage>
</organism>
<feature type="transmembrane region" description="Helical" evidence="6">
    <location>
        <begin position="475"/>
        <end position="496"/>
    </location>
</feature>
<feature type="transmembrane region" description="Helical" evidence="6">
    <location>
        <begin position="170"/>
        <end position="188"/>
    </location>
</feature>
<feature type="transmembrane region" description="Helical" evidence="6">
    <location>
        <begin position="508"/>
        <end position="527"/>
    </location>
</feature>
<evidence type="ECO:0000313" key="8">
    <source>
        <dbReference type="EMBL" id="KAF2672218.1"/>
    </source>
</evidence>
<dbReference type="AlphaFoldDB" id="A0A6A6UMB7"/>
<dbReference type="EMBL" id="MU004232">
    <property type="protein sequence ID" value="KAF2672218.1"/>
    <property type="molecule type" value="Genomic_DNA"/>
</dbReference>
<dbReference type="PANTHER" id="PTHR23502:SF188">
    <property type="entry name" value="MAJOR FACILITATOR SUPERFAMILY (MFS) PROFILE DOMAIN-CONTAINING PROTEIN"/>
    <property type="match status" value="1"/>
</dbReference>
<feature type="region of interest" description="Disordered" evidence="5">
    <location>
        <begin position="15"/>
        <end position="95"/>
    </location>
</feature>
<dbReference type="InterPro" id="IPR011701">
    <property type="entry name" value="MFS"/>
</dbReference>
<feature type="compositionally biased region" description="Low complexity" evidence="5">
    <location>
        <begin position="15"/>
        <end position="26"/>
    </location>
</feature>
<evidence type="ECO:0000256" key="3">
    <source>
        <dbReference type="ARBA" id="ARBA00022989"/>
    </source>
</evidence>
<dbReference type="InterPro" id="IPR020846">
    <property type="entry name" value="MFS_dom"/>
</dbReference>
<keyword evidence="4 6" id="KW-0472">Membrane</keyword>
<evidence type="ECO:0000256" key="1">
    <source>
        <dbReference type="ARBA" id="ARBA00004141"/>
    </source>
</evidence>
<accession>A0A6A6UMB7</accession>
<reference evidence="8" key="1">
    <citation type="journal article" date="2020" name="Stud. Mycol.">
        <title>101 Dothideomycetes genomes: a test case for predicting lifestyles and emergence of pathogens.</title>
        <authorList>
            <person name="Haridas S."/>
            <person name="Albert R."/>
            <person name="Binder M."/>
            <person name="Bloem J."/>
            <person name="Labutti K."/>
            <person name="Salamov A."/>
            <person name="Andreopoulos B."/>
            <person name="Baker S."/>
            <person name="Barry K."/>
            <person name="Bills G."/>
            <person name="Bluhm B."/>
            <person name="Cannon C."/>
            <person name="Castanera R."/>
            <person name="Culley D."/>
            <person name="Daum C."/>
            <person name="Ezra D."/>
            <person name="Gonzalez J."/>
            <person name="Henrissat B."/>
            <person name="Kuo A."/>
            <person name="Liang C."/>
            <person name="Lipzen A."/>
            <person name="Lutzoni F."/>
            <person name="Magnuson J."/>
            <person name="Mondo S."/>
            <person name="Nolan M."/>
            <person name="Ohm R."/>
            <person name="Pangilinan J."/>
            <person name="Park H.-J."/>
            <person name="Ramirez L."/>
            <person name="Alfaro M."/>
            <person name="Sun H."/>
            <person name="Tritt A."/>
            <person name="Yoshinaga Y."/>
            <person name="Zwiers L.-H."/>
            <person name="Turgeon B."/>
            <person name="Goodwin S."/>
            <person name="Spatafora J."/>
            <person name="Crous P."/>
            <person name="Grigoriev I."/>
        </authorList>
    </citation>
    <scope>NUCLEOTIDE SEQUENCE</scope>
    <source>
        <strain evidence="8">CBS 115976</strain>
    </source>
</reference>
<dbReference type="Gene3D" id="1.20.1250.20">
    <property type="entry name" value="MFS general substrate transporter like domains"/>
    <property type="match status" value="1"/>
</dbReference>
<dbReference type="PROSITE" id="PS50850">
    <property type="entry name" value="MFS"/>
    <property type="match status" value="1"/>
</dbReference>
<feature type="transmembrane region" description="Helical" evidence="6">
    <location>
        <begin position="228"/>
        <end position="252"/>
    </location>
</feature>
<sequence>MWSYVQYRNIGASASSRARNRGGNRNVYNSDRSLNPSRLEESRNTPDKGQISNDDEAEAGRALESPEQTPNGTPDPDTGHIVVETTGDDDDFDPRNWPLTSRAKNIIILGLLIFTQAWAGAADSIANTKASQEFHVGKVTQNLSTALYLFGIGSGCLFVGPLSETLGRNPTYLISTFFYLFFVLGTALTKNAVGMYICRYFVGLFASATLGINGASVKDQFRPVKTSFVFPFIAWVNVAPPVIAPIIGGWILSNPNLNWRWMEWVLLIISAAAFLLALVFLPETYLPLLLDWKAKHLRKSTGDDRYVSKHAEKPSLLKGFKSNITLSRHFLIEPVIAVLGAYLVLLYILLFTFLSGFEYIFKNTYNLSDGMYGSCFASLAVGATTFMLTVPWLYNWTRNRTQHVHGAPVTPEFCLWPAIYAAPFLPISLFWLGWTNDPNISIWSGLAACFVFGNVLIAMYVSSYEYIIDSYGDHAAVALASITMMRYLIAGGMVMAARPMFEGIGVHWTLTFLGCISALLTPGPFLLHKYGYDLRKRSQFVMNKD</sequence>
<evidence type="ECO:0000256" key="4">
    <source>
        <dbReference type="ARBA" id="ARBA00023136"/>
    </source>
</evidence>
<dbReference type="InterPro" id="IPR036259">
    <property type="entry name" value="MFS_trans_sf"/>
</dbReference>
<protein>
    <submittedName>
        <fullName evidence="8">MFS general substrate transporter</fullName>
    </submittedName>
</protein>
<dbReference type="GO" id="GO:0022857">
    <property type="term" value="F:transmembrane transporter activity"/>
    <property type="evidence" value="ECO:0007669"/>
    <property type="project" value="InterPro"/>
</dbReference>
<feature type="transmembrane region" description="Helical" evidence="6">
    <location>
        <begin position="194"/>
        <end position="216"/>
    </location>
</feature>
<feature type="transmembrane region" description="Helical" evidence="6">
    <location>
        <begin position="330"/>
        <end position="351"/>
    </location>
</feature>
<feature type="transmembrane region" description="Helical" evidence="6">
    <location>
        <begin position="146"/>
        <end position="163"/>
    </location>
</feature>
<keyword evidence="9" id="KW-1185">Reference proteome</keyword>
<dbReference type="PANTHER" id="PTHR23502">
    <property type="entry name" value="MAJOR FACILITATOR SUPERFAMILY"/>
    <property type="match status" value="1"/>
</dbReference>
<feature type="transmembrane region" description="Helical" evidence="6">
    <location>
        <begin position="264"/>
        <end position="290"/>
    </location>
</feature>
<feature type="transmembrane region" description="Helical" evidence="6">
    <location>
        <begin position="440"/>
        <end position="463"/>
    </location>
</feature>
<keyword evidence="3 6" id="KW-1133">Transmembrane helix</keyword>
<feature type="domain" description="Major facilitator superfamily (MFS) profile" evidence="7">
    <location>
        <begin position="105"/>
        <end position="545"/>
    </location>
</feature>
<evidence type="ECO:0000256" key="2">
    <source>
        <dbReference type="ARBA" id="ARBA00022692"/>
    </source>
</evidence>
<dbReference type="GO" id="GO:0005886">
    <property type="term" value="C:plasma membrane"/>
    <property type="evidence" value="ECO:0007669"/>
    <property type="project" value="TreeGrafter"/>
</dbReference>
<dbReference type="Proteomes" id="UP000799302">
    <property type="component" value="Unassembled WGS sequence"/>
</dbReference>
<dbReference type="OrthoDB" id="3936150at2759"/>
<feature type="transmembrane region" description="Helical" evidence="6">
    <location>
        <begin position="371"/>
        <end position="394"/>
    </location>
</feature>
<evidence type="ECO:0000313" key="9">
    <source>
        <dbReference type="Proteomes" id="UP000799302"/>
    </source>
</evidence>
<feature type="transmembrane region" description="Helical" evidence="6">
    <location>
        <begin position="414"/>
        <end position="434"/>
    </location>
</feature>
<comment type="subcellular location">
    <subcellularLocation>
        <location evidence="1">Membrane</location>
        <topology evidence="1">Multi-pass membrane protein</topology>
    </subcellularLocation>
</comment>
<proteinExistence type="predicted"/>
<dbReference type="SUPFAM" id="SSF103473">
    <property type="entry name" value="MFS general substrate transporter"/>
    <property type="match status" value="1"/>
</dbReference>
<evidence type="ECO:0000259" key="7">
    <source>
        <dbReference type="PROSITE" id="PS50850"/>
    </source>
</evidence>
<feature type="compositionally biased region" description="Polar residues" evidence="5">
    <location>
        <begin position="27"/>
        <end position="36"/>
    </location>
</feature>
<keyword evidence="2 6" id="KW-0812">Transmembrane</keyword>
<name>A0A6A6UMB7_9PEZI</name>
<gene>
    <name evidence="8" type="ORF">BT63DRAFT_384638</name>
</gene>